<organism evidence="2 3">
    <name type="scientific">Actinophytocola oryzae</name>
    <dbReference type="NCBI Taxonomy" id="502181"/>
    <lineage>
        <taxon>Bacteria</taxon>
        <taxon>Bacillati</taxon>
        <taxon>Actinomycetota</taxon>
        <taxon>Actinomycetes</taxon>
        <taxon>Pseudonocardiales</taxon>
        <taxon>Pseudonocardiaceae</taxon>
    </lineage>
</organism>
<accession>A0A4V3FUD2</accession>
<dbReference type="RefSeq" id="WP_133901957.1">
    <property type="nucleotide sequence ID" value="NZ_SOCP01000003.1"/>
</dbReference>
<sequence>MIASLRHFAEEDLPLRTELLRDDKFQANLTDFATLSDTEALTASQRRTIEEEHDVKRIFSVLGTKGQVVGFVWLTSLDWRSQTCELSIAVLPRYRGAYGLAAIAAALRYIHDELNMETVINQVLAHNTMLQSQALLDSRHTVTCAYDSFTVGEWRTALFWADTREEYHATKIEFEKRRAERRDRIMAKVGAP</sequence>
<dbReference type="Proteomes" id="UP000294927">
    <property type="component" value="Unassembled WGS sequence"/>
</dbReference>
<proteinExistence type="predicted"/>
<gene>
    <name evidence="2" type="ORF">CLV71_10351</name>
</gene>
<keyword evidence="2" id="KW-0808">Transferase</keyword>
<evidence type="ECO:0000259" key="1">
    <source>
        <dbReference type="PROSITE" id="PS51186"/>
    </source>
</evidence>
<protein>
    <submittedName>
        <fullName evidence="2">RimJ/RimL family protein N-acetyltransferase</fullName>
    </submittedName>
</protein>
<comment type="caution">
    <text evidence="2">The sequence shown here is derived from an EMBL/GenBank/DDBJ whole genome shotgun (WGS) entry which is preliminary data.</text>
</comment>
<keyword evidence="3" id="KW-1185">Reference proteome</keyword>
<dbReference type="AlphaFoldDB" id="A0A4V3FUD2"/>
<dbReference type="InterPro" id="IPR000182">
    <property type="entry name" value="GNAT_dom"/>
</dbReference>
<evidence type="ECO:0000313" key="2">
    <source>
        <dbReference type="EMBL" id="TDV54811.1"/>
    </source>
</evidence>
<dbReference type="InterPro" id="IPR016181">
    <property type="entry name" value="Acyl_CoA_acyltransferase"/>
</dbReference>
<feature type="domain" description="N-acetyltransferase" evidence="1">
    <location>
        <begin position="3"/>
        <end position="179"/>
    </location>
</feature>
<reference evidence="2 3" key="1">
    <citation type="submission" date="2019-03" db="EMBL/GenBank/DDBJ databases">
        <title>Genomic Encyclopedia of Archaeal and Bacterial Type Strains, Phase II (KMG-II): from individual species to whole genera.</title>
        <authorList>
            <person name="Goeker M."/>
        </authorList>
    </citation>
    <scope>NUCLEOTIDE SEQUENCE [LARGE SCALE GENOMIC DNA]</scope>
    <source>
        <strain evidence="2 3">DSM 45499</strain>
    </source>
</reference>
<dbReference type="Gene3D" id="3.40.630.30">
    <property type="match status" value="1"/>
</dbReference>
<evidence type="ECO:0000313" key="3">
    <source>
        <dbReference type="Proteomes" id="UP000294927"/>
    </source>
</evidence>
<name>A0A4V3FUD2_9PSEU</name>
<dbReference type="PROSITE" id="PS51186">
    <property type="entry name" value="GNAT"/>
    <property type="match status" value="1"/>
</dbReference>
<dbReference type="Pfam" id="PF13302">
    <property type="entry name" value="Acetyltransf_3"/>
    <property type="match status" value="1"/>
</dbReference>
<dbReference type="EMBL" id="SOCP01000003">
    <property type="protein sequence ID" value="TDV54811.1"/>
    <property type="molecule type" value="Genomic_DNA"/>
</dbReference>
<dbReference type="OrthoDB" id="3674918at2"/>
<dbReference type="GO" id="GO:0016747">
    <property type="term" value="F:acyltransferase activity, transferring groups other than amino-acyl groups"/>
    <property type="evidence" value="ECO:0007669"/>
    <property type="project" value="InterPro"/>
</dbReference>
<dbReference type="SUPFAM" id="SSF55729">
    <property type="entry name" value="Acyl-CoA N-acyltransferases (Nat)"/>
    <property type="match status" value="1"/>
</dbReference>